<dbReference type="Gene3D" id="3.60.21.10">
    <property type="match status" value="1"/>
</dbReference>
<organism evidence="11 12">
    <name type="scientific">Bacillus taeanensis</name>
    <dbReference type="NCBI Taxonomy" id="273032"/>
    <lineage>
        <taxon>Bacteria</taxon>
        <taxon>Bacillati</taxon>
        <taxon>Bacillota</taxon>
        <taxon>Bacilli</taxon>
        <taxon>Bacillales</taxon>
        <taxon>Bacillaceae</taxon>
        <taxon>Bacillus</taxon>
    </lineage>
</organism>
<evidence type="ECO:0000313" key="12">
    <source>
        <dbReference type="Proteomes" id="UP000253314"/>
    </source>
</evidence>
<comment type="function">
    <text evidence="8">SbcCD cleaves DNA hairpin structures. These structures can inhibit DNA replication and are intermediates in certain DNA recombination reactions. The complex acts as a 3'-&gt;5' double strand exonuclease that can open hairpins. It also has a 5' single-strand endonuclease activity.</text>
</comment>
<dbReference type="InterPro" id="IPR029052">
    <property type="entry name" value="Metallo-depent_PP-like"/>
</dbReference>
<dbReference type="InterPro" id="IPR004593">
    <property type="entry name" value="SbcD"/>
</dbReference>
<gene>
    <name evidence="8" type="primary">sbcD</name>
    <name evidence="11" type="ORF">DS031_03985</name>
</gene>
<dbReference type="GO" id="GO:0006310">
    <property type="term" value="P:DNA recombination"/>
    <property type="evidence" value="ECO:0007669"/>
    <property type="project" value="UniProtKB-KW"/>
</dbReference>
<dbReference type="InterPro" id="IPR050535">
    <property type="entry name" value="DNA_Repair-Maintenance_Comp"/>
</dbReference>
<dbReference type="Pfam" id="PF12320">
    <property type="entry name" value="SbcD_C"/>
    <property type="match status" value="1"/>
</dbReference>
<evidence type="ECO:0000313" key="11">
    <source>
        <dbReference type="EMBL" id="RBW71148.1"/>
    </source>
</evidence>
<dbReference type="SUPFAM" id="SSF56300">
    <property type="entry name" value="Metallo-dependent phosphatases"/>
    <property type="match status" value="1"/>
</dbReference>
<keyword evidence="8" id="KW-0255">Endonuclease</keyword>
<keyword evidence="7 8" id="KW-0233">DNA recombination</keyword>
<sequence length="385" mass="43776">MKLFHTADWHLGKLVQRFYMTEDQRFVLNQFIEAIKEENPDAVIIAGDLYDRAVPPTEAVDLLDEVLKTIVLDLKTPVLAVAGNHDSPGRLNFGSKLMKANGLHIVGQLSKEFESVVLEDKHGEVHFHLVPYAEPGVVRYILEDEAIRSHDDAMQAVVEQIKGKMNSNARHVFIGHHFITPKGEKKENTSESERPLSIGGAEHVNADYFSSFHYTAFGHLHQAHKVGSETVRYAGSPLKYSISEQHHKKGFYIVDLDKDGNVEVEKRLFTPRRDMRSIEGYIEEIEQQEKNDDYVFVKLLDEVPVLYPMEKIRAVYPNAMHVEQKFNLSAIIEKDGECVERTKLDDVSLFQSFYNEVKGTAVSSDTEKLFQDVLNDILSAEGEHV</sequence>
<protein>
    <recommendedName>
        <fullName evidence="3 8">Nuclease SbcCD subunit D</fullName>
    </recommendedName>
</protein>
<feature type="domain" description="Calcineurin-like phosphoesterase" evidence="9">
    <location>
        <begin position="1"/>
        <end position="222"/>
    </location>
</feature>
<dbReference type="RefSeq" id="WP_113804628.1">
    <property type="nucleotide sequence ID" value="NZ_QOCW01000002.1"/>
</dbReference>
<dbReference type="PANTHER" id="PTHR30337:SF0">
    <property type="entry name" value="NUCLEASE SBCCD SUBUNIT D"/>
    <property type="match status" value="1"/>
</dbReference>
<reference evidence="11 12" key="1">
    <citation type="submission" date="2018-07" db="EMBL/GenBank/DDBJ databases">
        <title>Lottiidibacillus patelloidae gen. nov., sp. nov., isolated from the intestinal tract of a marine limpet and the reclassification of B. taeanensis BH030017T, B. algicola KMM 3737T and B. hwajinpoensis SW-72T as genus Lottiidibacillus.</title>
        <authorList>
            <person name="Liu R."/>
            <person name="Huang Z."/>
        </authorList>
    </citation>
    <scope>NUCLEOTIDE SEQUENCE [LARGE SCALE GENOMIC DNA]</scope>
    <source>
        <strain evidence="11 12">BH030017</strain>
    </source>
</reference>
<evidence type="ECO:0000256" key="7">
    <source>
        <dbReference type="ARBA" id="ARBA00023172"/>
    </source>
</evidence>
<keyword evidence="12" id="KW-1185">Reference proteome</keyword>
<dbReference type="Pfam" id="PF00149">
    <property type="entry name" value="Metallophos"/>
    <property type="match status" value="1"/>
</dbReference>
<comment type="caution">
    <text evidence="11">The sequence shown here is derived from an EMBL/GenBank/DDBJ whole genome shotgun (WGS) entry which is preliminary data.</text>
</comment>
<comment type="subunit">
    <text evidence="2 8">Heterodimer of SbcC and SbcD.</text>
</comment>
<dbReference type="EMBL" id="QOCW01000002">
    <property type="protein sequence ID" value="RBW71148.1"/>
    <property type="molecule type" value="Genomic_DNA"/>
</dbReference>
<evidence type="ECO:0000256" key="1">
    <source>
        <dbReference type="ARBA" id="ARBA00010555"/>
    </source>
</evidence>
<keyword evidence="6 8" id="KW-0269">Exonuclease</keyword>
<name>A0A366XZZ5_9BACI</name>
<evidence type="ECO:0000256" key="5">
    <source>
        <dbReference type="ARBA" id="ARBA00022801"/>
    </source>
</evidence>
<accession>A0A366XZZ5</accession>
<dbReference type="InterPro" id="IPR004843">
    <property type="entry name" value="Calcineurin-like_PHP"/>
</dbReference>
<evidence type="ECO:0000259" key="9">
    <source>
        <dbReference type="Pfam" id="PF00149"/>
    </source>
</evidence>
<keyword evidence="5 8" id="KW-0378">Hydrolase</keyword>
<evidence type="ECO:0000259" key="10">
    <source>
        <dbReference type="Pfam" id="PF12320"/>
    </source>
</evidence>
<evidence type="ECO:0000256" key="3">
    <source>
        <dbReference type="ARBA" id="ARBA00013365"/>
    </source>
</evidence>
<dbReference type="OrthoDB" id="9773856at2"/>
<dbReference type="InterPro" id="IPR026843">
    <property type="entry name" value="SbcD_C"/>
</dbReference>
<evidence type="ECO:0000256" key="6">
    <source>
        <dbReference type="ARBA" id="ARBA00022839"/>
    </source>
</evidence>
<evidence type="ECO:0000256" key="4">
    <source>
        <dbReference type="ARBA" id="ARBA00022722"/>
    </source>
</evidence>
<dbReference type="GO" id="GO:0006260">
    <property type="term" value="P:DNA replication"/>
    <property type="evidence" value="ECO:0007669"/>
    <property type="project" value="UniProtKB-KW"/>
</dbReference>
<feature type="domain" description="Nuclease SbcCD subunit D C-terminal" evidence="10">
    <location>
        <begin position="271"/>
        <end position="357"/>
    </location>
</feature>
<dbReference type="PANTHER" id="PTHR30337">
    <property type="entry name" value="COMPONENT OF ATP-DEPENDENT DSDNA EXONUCLEASE"/>
    <property type="match status" value="1"/>
</dbReference>
<evidence type="ECO:0000256" key="8">
    <source>
        <dbReference type="RuleBase" id="RU363069"/>
    </source>
</evidence>
<dbReference type="NCBIfam" id="TIGR00619">
    <property type="entry name" value="sbcd"/>
    <property type="match status" value="1"/>
</dbReference>
<proteinExistence type="inferred from homology"/>
<dbReference type="Proteomes" id="UP000253314">
    <property type="component" value="Unassembled WGS sequence"/>
</dbReference>
<keyword evidence="8" id="KW-0235">DNA replication</keyword>
<dbReference type="AlphaFoldDB" id="A0A366XZZ5"/>
<dbReference type="GO" id="GO:0008408">
    <property type="term" value="F:3'-5' exonuclease activity"/>
    <property type="evidence" value="ECO:0007669"/>
    <property type="project" value="InterPro"/>
</dbReference>
<dbReference type="GO" id="GO:0004519">
    <property type="term" value="F:endonuclease activity"/>
    <property type="evidence" value="ECO:0007669"/>
    <property type="project" value="UniProtKB-KW"/>
</dbReference>
<dbReference type="CDD" id="cd00840">
    <property type="entry name" value="MPP_Mre11_N"/>
    <property type="match status" value="1"/>
</dbReference>
<dbReference type="InterPro" id="IPR041796">
    <property type="entry name" value="Mre11_N"/>
</dbReference>
<keyword evidence="4 8" id="KW-0540">Nuclease</keyword>
<evidence type="ECO:0000256" key="2">
    <source>
        <dbReference type="ARBA" id="ARBA00011322"/>
    </source>
</evidence>
<comment type="similarity">
    <text evidence="1 8">Belongs to the SbcD family.</text>
</comment>